<dbReference type="InterPro" id="IPR036259">
    <property type="entry name" value="MFS_trans_sf"/>
</dbReference>
<comment type="similarity">
    <text evidence="1">Belongs to the sodium:galactoside symporter (TC 2.A.2) family.</text>
</comment>
<gene>
    <name evidence="3" type="ORF">FHS74_003501</name>
</gene>
<accession>A0A7X0B059</accession>
<keyword evidence="2" id="KW-0472">Membrane</keyword>
<feature type="transmembrane region" description="Helical" evidence="2">
    <location>
        <begin position="105"/>
        <end position="129"/>
    </location>
</feature>
<dbReference type="PANTHER" id="PTHR11328:SF24">
    <property type="entry name" value="MAJOR FACILITATOR SUPERFAMILY (MFS) PROFILE DOMAIN-CONTAINING PROTEIN"/>
    <property type="match status" value="1"/>
</dbReference>
<keyword evidence="4" id="KW-1185">Reference proteome</keyword>
<feature type="transmembrane region" description="Helical" evidence="2">
    <location>
        <begin position="393"/>
        <end position="418"/>
    </location>
</feature>
<keyword evidence="2" id="KW-1133">Transmembrane helix</keyword>
<feature type="transmembrane region" description="Helical" evidence="2">
    <location>
        <begin position="76"/>
        <end position="93"/>
    </location>
</feature>
<evidence type="ECO:0000313" key="4">
    <source>
        <dbReference type="Proteomes" id="UP000539175"/>
    </source>
</evidence>
<feature type="transmembrane region" description="Helical" evidence="2">
    <location>
        <begin position="259"/>
        <end position="276"/>
    </location>
</feature>
<dbReference type="GO" id="GO:0015293">
    <property type="term" value="F:symporter activity"/>
    <property type="evidence" value="ECO:0007669"/>
    <property type="project" value="InterPro"/>
</dbReference>
<dbReference type="RefSeq" id="WP_184802860.1">
    <property type="nucleotide sequence ID" value="NZ_JACIIZ010000010.1"/>
</dbReference>
<dbReference type="Pfam" id="PF13347">
    <property type="entry name" value="MFS_2"/>
    <property type="match status" value="1"/>
</dbReference>
<sequence>MRIVTKAAYAAPAVGLAGLGLPLLIYLPEYYGTVVGLPLGLVGMAFLMARLADIIVDPLAGALIDRTRSRHGRFRFWLALGTPLLMLSVYGLFMPPLGPPQAASLTRLVLCLAGTYAAWSLCFVAHVGWGSTLSNDYDERNAIFAWCQALFLVGGLAITAIPLLPALRATPEQALPAMGWFILLSLPVGVALALLLVREHPAGLRRPPDWNDYRRLLGQAGIARLLAADFLSSTAVYAAGGVFFFYYGFIHGLAPAETAALLFAVKLGAIAGAYLWGRLGTLLEKHRALALGFGGLALMTLVVHLLPWSGRTAGMVILGGFGVLLSADPVLVRSMMADLGDERRLATGADQMGTMVALLSVSDKLSAAIGPALALAALGWAGFDPQAAQQTSLALNTLTAAAIWVPLVLQAAAVPLVWRHPLTASRHQAIRTELAVLEGGD</sequence>
<dbReference type="Proteomes" id="UP000539175">
    <property type="component" value="Unassembled WGS sequence"/>
</dbReference>
<evidence type="ECO:0000256" key="2">
    <source>
        <dbReference type="SAM" id="Phobius"/>
    </source>
</evidence>
<evidence type="ECO:0000256" key="1">
    <source>
        <dbReference type="ARBA" id="ARBA00009617"/>
    </source>
</evidence>
<feature type="transmembrane region" description="Helical" evidence="2">
    <location>
        <begin position="225"/>
        <end position="247"/>
    </location>
</feature>
<evidence type="ECO:0000313" key="3">
    <source>
        <dbReference type="EMBL" id="MBB6252932.1"/>
    </source>
</evidence>
<dbReference type="PANTHER" id="PTHR11328">
    <property type="entry name" value="MAJOR FACILITATOR SUPERFAMILY DOMAIN-CONTAINING PROTEIN"/>
    <property type="match status" value="1"/>
</dbReference>
<feature type="transmembrane region" description="Helical" evidence="2">
    <location>
        <begin position="39"/>
        <end position="64"/>
    </location>
</feature>
<proteinExistence type="inferred from homology"/>
<dbReference type="Gene3D" id="1.20.1250.20">
    <property type="entry name" value="MFS general substrate transporter like domains"/>
    <property type="match status" value="2"/>
</dbReference>
<feature type="transmembrane region" description="Helical" evidence="2">
    <location>
        <begin position="288"/>
        <end position="306"/>
    </location>
</feature>
<feature type="transmembrane region" description="Helical" evidence="2">
    <location>
        <begin position="312"/>
        <end position="332"/>
    </location>
</feature>
<feature type="transmembrane region" description="Helical" evidence="2">
    <location>
        <begin position="353"/>
        <end position="381"/>
    </location>
</feature>
<dbReference type="GO" id="GO:0008643">
    <property type="term" value="P:carbohydrate transport"/>
    <property type="evidence" value="ECO:0007669"/>
    <property type="project" value="InterPro"/>
</dbReference>
<protein>
    <submittedName>
        <fullName evidence="3">Na+/melibiose symporter-like transporter</fullName>
    </submittedName>
</protein>
<dbReference type="AlphaFoldDB" id="A0A7X0B059"/>
<feature type="transmembrane region" description="Helical" evidence="2">
    <location>
        <begin position="141"/>
        <end position="165"/>
    </location>
</feature>
<feature type="transmembrane region" description="Helical" evidence="2">
    <location>
        <begin position="7"/>
        <end position="27"/>
    </location>
</feature>
<dbReference type="SUPFAM" id="SSF103473">
    <property type="entry name" value="MFS general substrate transporter"/>
    <property type="match status" value="1"/>
</dbReference>
<name>A0A7X0B059_9PROT</name>
<comment type="caution">
    <text evidence="3">The sequence shown here is derived from an EMBL/GenBank/DDBJ whole genome shotgun (WGS) entry which is preliminary data.</text>
</comment>
<reference evidence="3 4" key="1">
    <citation type="submission" date="2020-08" db="EMBL/GenBank/DDBJ databases">
        <title>Genomic Encyclopedia of Type Strains, Phase IV (KMG-IV): sequencing the most valuable type-strain genomes for metagenomic binning, comparative biology and taxonomic classification.</title>
        <authorList>
            <person name="Goeker M."/>
        </authorList>
    </citation>
    <scope>NUCLEOTIDE SEQUENCE [LARGE SCALE GENOMIC DNA]</scope>
    <source>
        <strain evidence="3 4">DSM 22198</strain>
    </source>
</reference>
<feature type="transmembrane region" description="Helical" evidence="2">
    <location>
        <begin position="177"/>
        <end position="197"/>
    </location>
</feature>
<organism evidence="3 4">
    <name type="scientific">Nitrospirillum iridis</name>
    <dbReference type="NCBI Taxonomy" id="765888"/>
    <lineage>
        <taxon>Bacteria</taxon>
        <taxon>Pseudomonadati</taxon>
        <taxon>Pseudomonadota</taxon>
        <taxon>Alphaproteobacteria</taxon>
        <taxon>Rhodospirillales</taxon>
        <taxon>Azospirillaceae</taxon>
        <taxon>Nitrospirillum</taxon>
    </lineage>
</organism>
<keyword evidence="2" id="KW-0812">Transmembrane</keyword>
<dbReference type="InterPro" id="IPR039672">
    <property type="entry name" value="MFS_2"/>
</dbReference>
<dbReference type="EMBL" id="JACIIZ010000010">
    <property type="protein sequence ID" value="MBB6252932.1"/>
    <property type="molecule type" value="Genomic_DNA"/>
</dbReference>
<dbReference type="GO" id="GO:0005886">
    <property type="term" value="C:plasma membrane"/>
    <property type="evidence" value="ECO:0007669"/>
    <property type="project" value="TreeGrafter"/>
</dbReference>